<protein>
    <recommendedName>
        <fullName evidence="1">Fe-containing alcohol dehydrogenase-like C-terminal domain-containing protein</fullName>
    </recommendedName>
</protein>
<feature type="domain" description="Fe-containing alcohol dehydrogenase-like C-terminal" evidence="1">
    <location>
        <begin position="20"/>
        <end position="82"/>
    </location>
</feature>
<dbReference type="Pfam" id="PF25137">
    <property type="entry name" value="ADH_Fe_C"/>
    <property type="match status" value="1"/>
</dbReference>
<evidence type="ECO:0000259" key="1">
    <source>
        <dbReference type="Pfam" id="PF25137"/>
    </source>
</evidence>
<dbReference type="InterPro" id="IPR056798">
    <property type="entry name" value="ADH_Fe_C"/>
</dbReference>
<dbReference type="AlphaFoldDB" id="A0A3M5D9E2"/>
<reference evidence="2 3" key="1">
    <citation type="submission" date="2018-08" db="EMBL/GenBank/DDBJ databases">
        <title>Recombination of ecologically and evolutionarily significant loci maintains genetic cohesion in the Pseudomonas syringae species complex.</title>
        <authorList>
            <person name="Dillon M."/>
            <person name="Thakur S."/>
            <person name="Almeida R.N.D."/>
            <person name="Weir B.S."/>
            <person name="Guttman D.S."/>
        </authorList>
    </citation>
    <scope>NUCLEOTIDE SEQUENCE [LARGE SCALE GENOMIC DNA]</scope>
    <source>
        <strain evidence="2 3">ICMP 7846</strain>
    </source>
</reference>
<dbReference type="EMBL" id="RBSQ01001254">
    <property type="protein sequence ID" value="RMS46200.1"/>
    <property type="molecule type" value="Genomic_DNA"/>
</dbReference>
<evidence type="ECO:0000313" key="2">
    <source>
        <dbReference type="EMBL" id="RMS46200.1"/>
    </source>
</evidence>
<gene>
    <name evidence="2" type="ORF">ALP65_00770</name>
</gene>
<sequence length="82" mass="8961">APLLLGDRLRPGDRDALTVQLIDELAQLSPRNGLPSRLRDAGVDEAMLPRLAADAMLQQRLLVNNPREVGEADALAIYRAAY</sequence>
<proteinExistence type="predicted"/>
<comment type="caution">
    <text evidence="2">The sequence shown here is derived from an EMBL/GenBank/DDBJ whole genome shotgun (WGS) entry which is preliminary data.</text>
</comment>
<dbReference type="Proteomes" id="UP000270834">
    <property type="component" value="Unassembled WGS sequence"/>
</dbReference>
<evidence type="ECO:0000313" key="3">
    <source>
        <dbReference type="Proteomes" id="UP000270834"/>
    </source>
</evidence>
<organism evidence="2 3">
    <name type="scientific">Pseudomonas aeruginosa</name>
    <dbReference type="NCBI Taxonomy" id="287"/>
    <lineage>
        <taxon>Bacteria</taxon>
        <taxon>Pseudomonadati</taxon>
        <taxon>Pseudomonadota</taxon>
        <taxon>Gammaproteobacteria</taxon>
        <taxon>Pseudomonadales</taxon>
        <taxon>Pseudomonadaceae</taxon>
        <taxon>Pseudomonas</taxon>
    </lineage>
</organism>
<dbReference type="SUPFAM" id="SSF56796">
    <property type="entry name" value="Dehydroquinate synthase-like"/>
    <property type="match status" value="1"/>
</dbReference>
<dbReference type="Gene3D" id="1.20.1090.10">
    <property type="entry name" value="Dehydroquinate synthase-like - alpha domain"/>
    <property type="match status" value="1"/>
</dbReference>
<accession>A0A3M5D9E2</accession>
<name>A0A3M5D9E2_PSEAI</name>
<feature type="non-terminal residue" evidence="2">
    <location>
        <position position="1"/>
    </location>
</feature>